<evidence type="ECO:0008006" key="3">
    <source>
        <dbReference type="Google" id="ProtNLM"/>
    </source>
</evidence>
<sequence length="1069" mass="109347">MRWLGRAVLILLAVVAVLAPALWVGRDVVPPRIVRWAVNQAAGVDALDDLAFRIEALSLDHVELVDLRVNRDAVLTAERIRIAFDPAELLGGRLRAVTATGAVLDATVAPDGALRLGSLDPLVAALAAGRTDSASDRPAVRRIELRDAAIRLDGAARGRLRLEGTAAPTPGGGLAAGLAWRLAAVTGAPGPLAAGLSLEAEGRATLDRDAAGARTGVSIAAGRLRREALDVVGMRGTATLSLPASGGVVVAAELSAGRVLAGGAAVPAPAARLRYDETGLSGTVRLGPEADPEAIAAAVADAAGADGRRPVRLELSADLARLDGLLAAWTGRQPLNLRGTAQAEAAGSFSLADPAPAAVWSSAVAAGGLSVSLADGSVPSLGRLQGTARLAAALAAGRLAVETAGPVTLRVQPEPPPDATAPGFLAVPATVTAGTATTPLRALLQDLFGDPRVVVEGPVAAVAADGANGTVAGRAVFRPGATGWRLDRVERATVQAAGIRHAGIDLERLDAGVADLTVGPSGPAGEFELSLRASAPERGVVGAAVTARGRVETGEDGVRVLLSTPARLTVDRLAPAAPVAPIERLAVRVAATNRAVLTVPLEPGPVLLDLPVELPALAVASARADAWRIDLEPLRATVSASLEPSGDGRLRVRLTGASAAVAPAGVTLDGLAADLRLDLAAGDGGSGAARLRRLDVTARRVADRDARLARFAPLSLEGVAHGAATARSPDRLAFRMTLRGADGAFVLDADGHHVPSSGRGEAELTLFPIRFVPGGLQPADLSPAAAALFRDASGEVSLGGRVRWPGEAVPPDDPLTLTLKDLGFSGSLGTVTGLSGAVAVTRVDPPATAPAQELTATAADVGIPIVAPRVRFRLEPDRVLRLESVEARFADGRVSAEDVAVPLGGRQPVPVVLKVERVDAARLAEIIDLDGLSATGTLSGWLPLLWDPETGLAVRQARLTAGVGGGSLRYQPSGDAPALQDSGEQVSLLLRAIRNFVYESFEVEADGRPGEPFDVRLRLRGANPDLFDGYPIALNVTLSGALDQLFGEIRRNLGLSDVIRRRLEATGGG</sequence>
<dbReference type="AlphaFoldDB" id="A0A918XVN6"/>
<proteinExistence type="predicted"/>
<accession>A0A918XVN6</accession>
<organism evidence="1 2">
    <name type="scientific">Thalassobaculum fulvum</name>
    <dbReference type="NCBI Taxonomy" id="1633335"/>
    <lineage>
        <taxon>Bacteria</taxon>
        <taxon>Pseudomonadati</taxon>
        <taxon>Pseudomonadota</taxon>
        <taxon>Alphaproteobacteria</taxon>
        <taxon>Rhodospirillales</taxon>
        <taxon>Thalassobaculaceae</taxon>
        <taxon>Thalassobaculum</taxon>
    </lineage>
</organism>
<evidence type="ECO:0000313" key="2">
    <source>
        <dbReference type="Proteomes" id="UP000630353"/>
    </source>
</evidence>
<protein>
    <recommendedName>
        <fullName evidence="3">Dicarboxylate transport domain-containing protein</fullName>
    </recommendedName>
</protein>
<dbReference type="EMBL" id="BMZS01000011">
    <property type="protein sequence ID" value="GHD59599.1"/>
    <property type="molecule type" value="Genomic_DNA"/>
</dbReference>
<dbReference type="Proteomes" id="UP000630353">
    <property type="component" value="Unassembled WGS sequence"/>
</dbReference>
<reference evidence="1" key="2">
    <citation type="submission" date="2020-09" db="EMBL/GenBank/DDBJ databases">
        <authorList>
            <person name="Sun Q."/>
            <person name="Kim S."/>
        </authorList>
    </citation>
    <scope>NUCLEOTIDE SEQUENCE</scope>
    <source>
        <strain evidence="1">KCTC 42651</strain>
    </source>
</reference>
<gene>
    <name evidence="1" type="ORF">GCM10017083_44070</name>
</gene>
<comment type="caution">
    <text evidence="1">The sequence shown here is derived from an EMBL/GenBank/DDBJ whole genome shotgun (WGS) entry which is preliminary data.</text>
</comment>
<dbReference type="InterPro" id="IPR021730">
    <property type="entry name" value="YdbH"/>
</dbReference>
<evidence type="ECO:0000313" key="1">
    <source>
        <dbReference type="EMBL" id="GHD59599.1"/>
    </source>
</evidence>
<keyword evidence="2" id="KW-1185">Reference proteome</keyword>
<dbReference type="Pfam" id="PF11739">
    <property type="entry name" value="YdbH-like"/>
    <property type="match status" value="1"/>
</dbReference>
<name>A0A918XVN6_9PROT</name>
<reference evidence="1" key="1">
    <citation type="journal article" date="2014" name="Int. J. Syst. Evol. Microbiol.">
        <title>Complete genome sequence of Corynebacterium casei LMG S-19264T (=DSM 44701T), isolated from a smear-ripened cheese.</title>
        <authorList>
            <consortium name="US DOE Joint Genome Institute (JGI-PGF)"/>
            <person name="Walter F."/>
            <person name="Albersmeier A."/>
            <person name="Kalinowski J."/>
            <person name="Ruckert C."/>
        </authorList>
    </citation>
    <scope>NUCLEOTIDE SEQUENCE</scope>
    <source>
        <strain evidence="1">KCTC 42651</strain>
    </source>
</reference>
<dbReference type="RefSeq" id="WP_189993716.1">
    <property type="nucleotide sequence ID" value="NZ_BMZS01000011.1"/>
</dbReference>